<keyword evidence="2" id="KW-1185">Reference proteome</keyword>
<gene>
    <name evidence="3" type="primary">LIME1</name>
</gene>
<dbReference type="Pfam" id="PF15332">
    <property type="entry name" value="LIME1"/>
    <property type="match status" value="1"/>
</dbReference>
<dbReference type="PANTHER" id="PTHR47740">
    <property type="entry name" value="LCK-INTERACTING TRANSMEMBRANE ADAPTER 1, LIME1"/>
    <property type="match status" value="1"/>
</dbReference>
<protein>
    <submittedName>
        <fullName evidence="3">Lck-interacting transmembrane adapter 1 isoform X1</fullName>
    </submittedName>
</protein>
<reference evidence="3" key="1">
    <citation type="submission" date="2025-08" db="UniProtKB">
        <authorList>
            <consortium name="RefSeq"/>
        </authorList>
    </citation>
    <scope>IDENTIFICATION</scope>
    <source>
        <tissue evidence="3">Blood</tissue>
    </source>
</reference>
<dbReference type="GeneID" id="106973723"/>
<dbReference type="PANTHER" id="PTHR47740:SF1">
    <property type="entry name" value="LCK-INTERACTING TRANSMEMBRANE ADAPTER 1"/>
    <property type="match status" value="1"/>
</dbReference>
<evidence type="ECO:0000313" key="3">
    <source>
        <dbReference type="RefSeq" id="XP_053055674.1"/>
    </source>
</evidence>
<dbReference type="RefSeq" id="XP_053055674.1">
    <property type="nucleotide sequence ID" value="XM_053199699.1"/>
</dbReference>
<evidence type="ECO:0000256" key="1">
    <source>
        <dbReference type="SAM" id="MobiDB-lite"/>
    </source>
</evidence>
<sequence length="324" mass="34461">MWGDALAGSGVGSSAEVCTRAPLKVPKPLGLLQPGPRRSYRAQGLGLAVASQDGATGALGPSCPLGPRVPCLVPLAVDTVHSLPQRVQRSRAGPQGCVMPVEVSLLRQHRLCSLSKSDTRLHELHRGPKSCRAPRPASVDILHPRWLEVPRGTSRPLTAFSHRELPRATPAATLPSICPEATYSNVGLAARPVVWAGARLTSSHARPGPEAGPGVAEYACIQKLEGTDQGPQSLRQWKAEVTPAVQVDILYSRVKKPKKRGLGPATDQLDPKGRGEIPALGSDQAYETLPLRGLGMDDGLPDNVYETIQEMGAPEHREPSGCSY</sequence>
<feature type="region of interest" description="Disordered" evidence="1">
    <location>
        <begin position="257"/>
        <end position="279"/>
    </location>
</feature>
<organism evidence="2 3">
    <name type="scientific">Acinonyx jubatus</name>
    <name type="common">Cheetah</name>
    <dbReference type="NCBI Taxonomy" id="32536"/>
    <lineage>
        <taxon>Eukaryota</taxon>
        <taxon>Metazoa</taxon>
        <taxon>Chordata</taxon>
        <taxon>Craniata</taxon>
        <taxon>Vertebrata</taxon>
        <taxon>Euteleostomi</taxon>
        <taxon>Mammalia</taxon>
        <taxon>Eutheria</taxon>
        <taxon>Laurasiatheria</taxon>
        <taxon>Carnivora</taxon>
        <taxon>Feliformia</taxon>
        <taxon>Felidae</taxon>
        <taxon>Felinae</taxon>
        <taxon>Acinonyx</taxon>
    </lineage>
</organism>
<keyword evidence="3" id="KW-0472">Membrane</keyword>
<accession>A0ABM3N8B5</accession>
<name>A0ABM3N8B5_ACIJB</name>
<dbReference type="InterPro" id="IPR026072">
    <property type="entry name" value="Lime1"/>
</dbReference>
<proteinExistence type="predicted"/>
<dbReference type="Proteomes" id="UP001652583">
    <property type="component" value="Chromosome A3"/>
</dbReference>
<evidence type="ECO:0000313" key="2">
    <source>
        <dbReference type="Proteomes" id="UP001652583"/>
    </source>
</evidence>
<keyword evidence="3" id="KW-0812">Transmembrane</keyword>